<evidence type="ECO:0000313" key="13">
    <source>
        <dbReference type="Proteomes" id="UP000320048"/>
    </source>
</evidence>
<dbReference type="PRINTS" id="PR01099">
    <property type="entry name" value="HYETHTZKNASE"/>
</dbReference>
<dbReference type="UniPathway" id="UPA00060">
    <property type="reaction ID" value="UER00139"/>
</dbReference>
<dbReference type="InterPro" id="IPR029056">
    <property type="entry name" value="Ribokinase-like"/>
</dbReference>
<evidence type="ECO:0000256" key="8">
    <source>
        <dbReference type="ARBA" id="ARBA00022840"/>
    </source>
</evidence>
<accession>A0A537JGM3</accession>
<dbReference type="PIRSF" id="PIRSF000513">
    <property type="entry name" value="Thz_kinase"/>
    <property type="match status" value="1"/>
</dbReference>
<evidence type="ECO:0000256" key="1">
    <source>
        <dbReference type="ARBA" id="ARBA00001771"/>
    </source>
</evidence>
<reference evidence="12 13" key="1">
    <citation type="journal article" date="2019" name="Nat. Microbiol.">
        <title>Mediterranean grassland soil C-N compound turnover is dependent on rainfall and depth, and is mediated by genomically divergent microorganisms.</title>
        <authorList>
            <person name="Diamond S."/>
            <person name="Andeer P.F."/>
            <person name="Li Z."/>
            <person name="Crits-Christoph A."/>
            <person name="Burstein D."/>
            <person name="Anantharaman K."/>
            <person name="Lane K.R."/>
            <person name="Thomas B.C."/>
            <person name="Pan C."/>
            <person name="Northen T.R."/>
            <person name="Banfield J.F."/>
        </authorList>
    </citation>
    <scope>NUCLEOTIDE SEQUENCE [LARGE SCALE GENOMIC DNA]</scope>
    <source>
        <strain evidence="12">NP_7</strain>
    </source>
</reference>
<dbReference type="NCBIfam" id="TIGR00694">
    <property type="entry name" value="thiM"/>
    <property type="match status" value="1"/>
</dbReference>
<dbReference type="Pfam" id="PF02110">
    <property type="entry name" value="HK"/>
    <property type="match status" value="1"/>
</dbReference>
<evidence type="ECO:0000256" key="2">
    <source>
        <dbReference type="ARBA" id="ARBA00001946"/>
    </source>
</evidence>
<dbReference type="EMBL" id="VBAO01000114">
    <property type="protein sequence ID" value="TMI82689.1"/>
    <property type="molecule type" value="Genomic_DNA"/>
</dbReference>
<keyword evidence="6 11" id="KW-0547">Nucleotide-binding</keyword>
<comment type="pathway">
    <text evidence="3 11">Cofactor biosynthesis; thiamine diphosphate biosynthesis; 4-methyl-5-(2-phosphoethyl)-thiazole from 5-(2-hydroxyethyl)-4-methylthiazole: step 1/1.</text>
</comment>
<dbReference type="HAMAP" id="MF_00228">
    <property type="entry name" value="Thz_kinase"/>
    <property type="match status" value="1"/>
</dbReference>
<keyword evidence="10 11" id="KW-0784">Thiamine biosynthesis</keyword>
<dbReference type="Gene3D" id="3.40.1190.20">
    <property type="match status" value="1"/>
</dbReference>
<evidence type="ECO:0000256" key="4">
    <source>
        <dbReference type="ARBA" id="ARBA00022679"/>
    </source>
</evidence>
<evidence type="ECO:0000256" key="6">
    <source>
        <dbReference type="ARBA" id="ARBA00022741"/>
    </source>
</evidence>
<proteinExistence type="inferred from homology"/>
<dbReference type="AlphaFoldDB" id="A0A537JGM3"/>
<comment type="similarity">
    <text evidence="11">Belongs to the Thz kinase family.</text>
</comment>
<comment type="caution">
    <text evidence="12">The sequence shown here is derived from an EMBL/GenBank/DDBJ whole genome shotgun (WGS) entry which is preliminary data.</text>
</comment>
<evidence type="ECO:0000256" key="9">
    <source>
        <dbReference type="ARBA" id="ARBA00022842"/>
    </source>
</evidence>
<evidence type="ECO:0000313" key="12">
    <source>
        <dbReference type="EMBL" id="TMI82689.1"/>
    </source>
</evidence>
<evidence type="ECO:0000256" key="5">
    <source>
        <dbReference type="ARBA" id="ARBA00022723"/>
    </source>
</evidence>
<evidence type="ECO:0000256" key="3">
    <source>
        <dbReference type="ARBA" id="ARBA00004868"/>
    </source>
</evidence>
<organism evidence="12 13">
    <name type="scientific">Candidatus Segetimicrobium genomatis</name>
    <dbReference type="NCBI Taxonomy" id="2569760"/>
    <lineage>
        <taxon>Bacteria</taxon>
        <taxon>Bacillati</taxon>
        <taxon>Candidatus Sysuimicrobiota</taxon>
        <taxon>Candidatus Sysuimicrobiia</taxon>
        <taxon>Candidatus Sysuimicrobiales</taxon>
        <taxon>Candidatus Segetimicrobiaceae</taxon>
        <taxon>Candidatus Segetimicrobium</taxon>
    </lineage>
</organism>
<comment type="catalytic activity">
    <reaction evidence="1 11">
        <text>5-(2-hydroxyethyl)-4-methylthiazole + ATP = 4-methyl-5-(2-phosphooxyethyl)-thiazole + ADP + H(+)</text>
        <dbReference type="Rhea" id="RHEA:24212"/>
        <dbReference type="ChEBI" id="CHEBI:15378"/>
        <dbReference type="ChEBI" id="CHEBI:17957"/>
        <dbReference type="ChEBI" id="CHEBI:30616"/>
        <dbReference type="ChEBI" id="CHEBI:58296"/>
        <dbReference type="ChEBI" id="CHEBI:456216"/>
        <dbReference type="EC" id="2.7.1.50"/>
    </reaction>
</comment>
<keyword evidence="8 11" id="KW-0067">ATP-binding</keyword>
<name>A0A537JGM3_9BACT</name>
<keyword evidence="7 11" id="KW-0418">Kinase</keyword>
<evidence type="ECO:0000256" key="7">
    <source>
        <dbReference type="ARBA" id="ARBA00022777"/>
    </source>
</evidence>
<dbReference type="Proteomes" id="UP000320048">
    <property type="component" value="Unassembled WGS sequence"/>
</dbReference>
<keyword evidence="4 11" id="KW-0808">Transferase</keyword>
<protein>
    <recommendedName>
        <fullName evidence="11">Hydroxyethylthiazole kinase</fullName>
        <ecNumber evidence="11">2.7.1.50</ecNumber>
    </recommendedName>
    <alternativeName>
        <fullName evidence="11">4-methyl-5-beta-hydroxyethylthiazole kinase</fullName>
        <shortName evidence="11">TH kinase</shortName>
        <shortName evidence="11">Thz kinase</shortName>
    </alternativeName>
</protein>
<dbReference type="CDD" id="cd01170">
    <property type="entry name" value="THZ_kinase"/>
    <property type="match status" value="1"/>
</dbReference>
<feature type="binding site" evidence="11">
    <location>
        <position position="177"/>
    </location>
    <ligand>
        <name>ATP</name>
        <dbReference type="ChEBI" id="CHEBI:30616"/>
    </ligand>
</feature>
<dbReference type="NCBIfam" id="NF006830">
    <property type="entry name" value="PRK09355.1"/>
    <property type="match status" value="1"/>
</dbReference>
<dbReference type="GO" id="GO:0000287">
    <property type="term" value="F:magnesium ion binding"/>
    <property type="evidence" value="ECO:0007669"/>
    <property type="project" value="UniProtKB-UniRule"/>
</dbReference>
<feature type="binding site" evidence="11">
    <location>
        <position position="204"/>
    </location>
    <ligand>
        <name>substrate</name>
    </ligand>
</feature>
<dbReference type="GO" id="GO:0005524">
    <property type="term" value="F:ATP binding"/>
    <property type="evidence" value="ECO:0007669"/>
    <property type="project" value="UniProtKB-UniRule"/>
</dbReference>
<feature type="binding site" evidence="11">
    <location>
        <position position="131"/>
    </location>
    <ligand>
        <name>ATP</name>
        <dbReference type="ChEBI" id="CHEBI:30616"/>
    </ligand>
</feature>
<sequence length="276" mass="27857">MVEDGREGAAVTAERVADLLARVRERRPLVHHITNFVTAGDVANVTLALGAAPVMTQAPEEVEEMASQAAALVLNIGTLTTQAVAAMIKAGHRANARGIPVILDPVGVGATGFRTAQAHQILAEVRCACVRGNAGEIAALGGKPGAVRGVDAAGVVGGLPDLARRLARETRAAIAATGVEDLVTDGTATVRIANGHPLLARITGSGCMVTASVAAANAVEPDPLAATVAGLVWFEVAAECAAKRAGGPGTFRAALIDAVAALDRATIEDRARILAG</sequence>
<dbReference type="InterPro" id="IPR000417">
    <property type="entry name" value="Hyethyz_kinase"/>
</dbReference>
<dbReference type="EC" id="2.7.1.50" evidence="11"/>
<comment type="function">
    <text evidence="11">Catalyzes the phosphorylation of the hydroxyl group of 4-methyl-5-beta-hydroxyethylthiazole (THZ).</text>
</comment>
<dbReference type="GO" id="GO:0004417">
    <property type="term" value="F:hydroxyethylthiazole kinase activity"/>
    <property type="evidence" value="ECO:0007669"/>
    <property type="project" value="UniProtKB-UniRule"/>
</dbReference>
<evidence type="ECO:0000256" key="10">
    <source>
        <dbReference type="ARBA" id="ARBA00022977"/>
    </source>
</evidence>
<dbReference type="GO" id="GO:0009229">
    <property type="term" value="P:thiamine diphosphate biosynthetic process"/>
    <property type="evidence" value="ECO:0007669"/>
    <property type="project" value="UniProtKB-UniRule"/>
</dbReference>
<dbReference type="GO" id="GO:0009228">
    <property type="term" value="P:thiamine biosynthetic process"/>
    <property type="evidence" value="ECO:0007669"/>
    <property type="project" value="UniProtKB-KW"/>
</dbReference>
<keyword evidence="5 11" id="KW-0479">Metal-binding</keyword>
<evidence type="ECO:0000256" key="11">
    <source>
        <dbReference type="HAMAP-Rule" id="MF_00228"/>
    </source>
</evidence>
<comment type="cofactor">
    <cofactor evidence="2 11">
        <name>Mg(2+)</name>
        <dbReference type="ChEBI" id="CHEBI:18420"/>
    </cofactor>
</comment>
<gene>
    <name evidence="11 12" type="primary">thiM</name>
    <name evidence="12" type="ORF">E6H04_04385</name>
</gene>
<feature type="binding site" evidence="11">
    <location>
        <position position="55"/>
    </location>
    <ligand>
        <name>substrate</name>
    </ligand>
</feature>
<dbReference type="SUPFAM" id="SSF53613">
    <property type="entry name" value="Ribokinase-like"/>
    <property type="match status" value="1"/>
</dbReference>
<keyword evidence="9 11" id="KW-0460">Magnesium</keyword>